<keyword evidence="1" id="KW-0472">Membrane</keyword>
<evidence type="ECO:0000256" key="1">
    <source>
        <dbReference type="SAM" id="Phobius"/>
    </source>
</evidence>
<evidence type="ECO:0000259" key="3">
    <source>
        <dbReference type="Pfam" id="PF14341"/>
    </source>
</evidence>
<dbReference type="RefSeq" id="WP_286305630.1">
    <property type="nucleotide sequence ID" value="NZ_AP027741.1"/>
</dbReference>
<evidence type="ECO:0000313" key="4">
    <source>
        <dbReference type="EMBL" id="GAA0228760.1"/>
    </source>
</evidence>
<name>A0ABP3DC88_9GAMM</name>
<keyword evidence="1" id="KW-0812">Transmembrane</keyword>
<dbReference type="InterPro" id="IPR025205">
    <property type="entry name" value="PilX/PilW_C"/>
</dbReference>
<dbReference type="EMBL" id="BAAADG010000006">
    <property type="protein sequence ID" value="GAA0228760.1"/>
    <property type="molecule type" value="Genomic_DNA"/>
</dbReference>
<gene>
    <name evidence="4" type="ORF">GCM10008964_20210</name>
</gene>
<dbReference type="InterPro" id="IPR025746">
    <property type="entry name" value="PilX_N_dom"/>
</dbReference>
<reference evidence="5" key="1">
    <citation type="journal article" date="2019" name="Int. J. Syst. Evol. Microbiol.">
        <title>The Global Catalogue of Microorganisms (GCM) 10K type strain sequencing project: providing services to taxonomists for standard genome sequencing and annotation.</title>
        <authorList>
            <consortium name="The Broad Institute Genomics Platform"/>
            <consortium name="The Broad Institute Genome Sequencing Center for Infectious Disease"/>
            <person name="Wu L."/>
            <person name="Ma J."/>
        </authorList>
    </citation>
    <scope>NUCLEOTIDE SEQUENCE [LARGE SCALE GENOMIC DNA]</scope>
    <source>
        <strain evidence="5">JCM 6886</strain>
    </source>
</reference>
<keyword evidence="5" id="KW-1185">Reference proteome</keyword>
<organism evidence="4 5">
    <name type="scientific">Methylophaga marina</name>
    <dbReference type="NCBI Taxonomy" id="45495"/>
    <lineage>
        <taxon>Bacteria</taxon>
        <taxon>Pseudomonadati</taxon>
        <taxon>Pseudomonadota</taxon>
        <taxon>Gammaproteobacteria</taxon>
        <taxon>Thiotrichales</taxon>
        <taxon>Piscirickettsiaceae</taxon>
        <taxon>Methylophaga</taxon>
    </lineage>
</organism>
<dbReference type="Pfam" id="PF14341">
    <property type="entry name" value="PilX_N"/>
    <property type="match status" value="1"/>
</dbReference>
<proteinExistence type="predicted"/>
<evidence type="ECO:0000313" key="5">
    <source>
        <dbReference type="Proteomes" id="UP001501476"/>
    </source>
</evidence>
<accession>A0ABP3DC88</accession>
<dbReference type="Proteomes" id="UP001501476">
    <property type="component" value="Unassembled WGS sequence"/>
</dbReference>
<feature type="domain" description="PilX/PilW C-terminal" evidence="2">
    <location>
        <begin position="79"/>
        <end position="172"/>
    </location>
</feature>
<keyword evidence="1" id="KW-1133">Transmembrane helix</keyword>
<feature type="domain" description="Type 4 fimbrial biogenesis protein PilX N-terminal" evidence="3">
    <location>
        <begin position="6"/>
        <end position="56"/>
    </location>
</feature>
<feature type="transmembrane region" description="Helical" evidence="1">
    <location>
        <begin position="6"/>
        <end position="27"/>
    </location>
</feature>
<protein>
    <recommendedName>
        <fullName evidence="6">Pilus assembly protein PilX</fullName>
    </recommendedName>
</protein>
<sequence>MKIQQSGAALIVSLIMLLLLTMIGIFAMRTGVMEEKMAANQIDRDIAFKAAEVALRAGEGTVLNWVNLPICSDTGAPGCWTKQSMDPVGTDATPWWLQRNAAWWTANGTAATQPQGAVSPPRYVIEEIIKPGNSNGNKPRDQQQGGAKFYRVTARGVGGSVQSVVLLQSVVRMR</sequence>
<evidence type="ECO:0008006" key="6">
    <source>
        <dbReference type="Google" id="ProtNLM"/>
    </source>
</evidence>
<dbReference type="Pfam" id="PF13681">
    <property type="entry name" value="PilX"/>
    <property type="match status" value="1"/>
</dbReference>
<comment type="caution">
    <text evidence="4">The sequence shown here is derived from an EMBL/GenBank/DDBJ whole genome shotgun (WGS) entry which is preliminary data.</text>
</comment>
<evidence type="ECO:0000259" key="2">
    <source>
        <dbReference type="Pfam" id="PF13681"/>
    </source>
</evidence>